<name>A0ABN9HBT0_9NEOB</name>
<keyword evidence="3" id="KW-1185">Reference proteome</keyword>
<feature type="domain" description="Transferrin-like" evidence="1">
    <location>
        <begin position="10"/>
        <end position="98"/>
    </location>
</feature>
<dbReference type="Gene3D" id="3.40.190.10">
    <property type="entry name" value="Periplasmic binding protein-like II"/>
    <property type="match status" value="1"/>
</dbReference>
<dbReference type="SUPFAM" id="SSF53850">
    <property type="entry name" value="Periplasmic binding protein-like II"/>
    <property type="match status" value="1"/>
</dbReference>
<dbReference type="Proteomes" id="UP001162483">
    <property type="component" value="Unassembled WGS sequence"/>
</dbReference>
<protein>
    <recommendedName>
        <fullName evidence="1">Transferrin-like domain-containing protein</fullName>
    </recommendedName>
</protein>
<dbReference type="EMBL" id="CATNWA010020447">
    <property type="protein sequence ID" value="CAI9618392.1"/>
    <property type="molecule type" value="Genomic_DNA"/>
</dbReference>
<dbReference type="Pfam" id="PF00405">
    <property type="entry name" value="Transferrin"/>
    <property type="match status" value="1"/>
</dbReference>
<dbReference type="PANTHER" id="PTHR11485">
    <property type="entry name" value="TRANSFERRIN"/>
    <property type="match status" value="1"/>
</dbReference>
<dbReference type="PANTHER" id="PTHR11485:SF31">
    <property type="entry name" value="SEROTRANSFERRIN"/>
    <property type="match status" value="1"/>
</dbReference>
<proteinExistence type="predicted"/>
<dbReference type="PROSITE" id="PS51408">
    <property type="entry name" value="TRANSFERRIN_LIKE_4"/>
    <property type="match status" value="1"/>
</dbReference>
<evidence type="ECO:0000313" key="3">
    <source>
        <dbReference type="Proteomes" id="UP001162483"/>
    </source>
</evidence>
<gene>
    <name evidence="2" type="ORF">SPARVUS_LOCUS15681077</name>
</gene>
<feature type="non-terminal residue" evidence="2">
    <location>
        <position position="98"/>
    </location>
</feature>
<evidence type="ECO:0000259" key="1">
    <source>
        <dbReference type="PROSITE" id="PS51408"/>
    </source>
</evidence>
<sequence>MLGSSAVAQVKWCTHNAPEKRKCDVWSAVSGEAITCISALSVEQCVQLIMAGKADAVTLHAGHLHLAVCSGLVPVMAEYYNKDNVKPCKTQHYQDDLR</sequence>
<evidence type="ECO:0000313" key="2">
    <source>
        <dbReference type="EMBL" id="CAI9618392.1"/>
    </source>
</evidence>
<organism evidence="2 3">
    <name type="scientific">Staurois parvus</name>
    <dbReference type="NCBI Taxonomy" id="386267"/>
    <lineage>
        <taxon>Eukaryota</taxon>
        <taxon>Metazoa</taxon>
        <taxon>Chordata</taxon>
        <taxon>Craniata</taxon>
        <taxon>Vertebrata</taxon>
        <taxon>Euteleostomi</taxon>
        <taxon>Amphibia</taxon>
        <taxon>Batrachia</taxon>
        <taxon>Anura</taxon>
        <taxon>Neobatrachia</taxon>
        <taxon>Ranoidea</taxon>
        <taxon>Ranidae</taxon>
        <taxon>Staurois</taxon>
    </lineage>
</organism>
<accession>A0ABN9HBT0</accession>
<dbReference type="InterPro" id="IPR001156">
    <property type="entry name" value="Transferrin-like_dom"/>
</dbReference>
<reference evidence="2" key="1">
    <citation type="submission" date="2023-05" db="EMBL/GenBank/DDBJ databases">
        <authorList>
            <person name="Stuckert A."/>
        </authorList>
    </citation>
    <scope>NUCLEOTIDE SEQUENCE</scope>
</reference>
<comment type="caution">
    <text evidence="2">The sequence shown here is derived from an EMBL/GenBank/DDBJ whole genome shotgun (WGS) entry which is preliminary data.</text>
</comment>